<name>A0A9Q5EYG5_RHOHA</name>
<gene>
    <name evidence="2" type="ORF">GS882_03170</name>
</gene>
<feature type="region of interest" description="Disordered" evidence="1">
    <location>
        <begin position="21"/>
        <end position="41"/>
    </location>
</feature>
<dbReference type="EMBL" id="WVBC01000002">
    <property type="protein sequence ID" value="NKT77222.1"/>
    <property type="molecule type" value="Genomic_DNA"/>
</dbReference>
<feature type="compositionally biased region" description="Polar residues" evidence="1">
    <location>
        <begin position="21"/>
        <end position="33"/>
    </location>
</feature>
<evidence type="ECO:0000256" key="1">
    <source>
        <dbReference type="SAM" id="MobiDB-lite"/>
    </source>
</evidence>
<protein>
    <submittedName>
        <fullName evidence="2">Uncharacterized protein</fullName>
    </submittedName>
</protein>
<sequence length="59" mass="6560">MILCPECGNKRCPRATWHEQTCTGSNEPGQAGSSYGPRDLAPKSLQEYWDQLYADLGND</sequence>
<evidence type="ECO:0000313" key="2">
    <source>
        <dbReference type="EMBL" id="NKT77222.1"/>
    </source>
</evidence>
<reference evidence="2" key="1">
    <citation type="journal article" date="2020" name="Environ. Microbiol.">
        <title>The novel and transferable erm(51) gene confers Macrolides, Lincosamides, and Streptogramins B (MLSB) resistance to clonal Rhodococcus equi in the environment.</title>
        <authorList>
            <person name="Huber L."/>
            <person name="Giguere S."/>
            <person name="Slovis N.M."/>
            <person name="Alvarez-Narvaez S."/>
            <person name="Hart K.A."/>
            <person name="Greiter M."/>
            <person name="Morris E.R.A."/>
            <person name="Cohen N.D."/>
        </authorList>
    </citation>
    <scope>NUCLEOTIDE SEQUENCE</scope>
    <source>
        <strain evidence="2">Lh_116_1</strain>
    </source>
</reference>
<proteinExistence type="predicted"/>
<accession>A0A9Q5EYG5</accession>
<dbReference type="AlphaFoldDB" id="A0A9Q5EYG5"/>
<evidence type="ECO:0000313" key="3">
    <source>
        <dbReference type="Proteomes" id="UP000603463"/>
    </source>
</evidence>
<comment type="caution">
    <text evidence="2">The sequence shown here is derived from an EMBL/GenBank/DDBJ whole genome shotgun (WGS) entry which is preliminary data.</text>
</comment>
<organism evidence="2 3">
    <name type="scientific">Rhodococcus hoagii</name>
    <name type="common">Corynebacterium equii</name>
    <dbReference type="NCBI Taxonomy" id="43767"/>
    <lineage>
        <taxon>Bacteria</taxon>
        <taxon>Bacillati</taxon>
        <taxon>Actinomycetota</taxon>
        <taxon>Actinomycetes</taxon>
        <taxon>Mycobacteriales</taxon>
        <taxon>Nocardiaceae</taxon>
        <taxon>Prescottella</taxon>
    </lineage>
</organism>
<dbReference type="Proteomes" id="UP000603463">
    <property type="component" value="Unassembled WGS sequence"/>
</dbReference>